<name>A0A2H0KI13_9BACT</name>
<gene>
    <name evidence="5" type="primary">rpsU</name>
    <name evidence="5" type="ORF">COV89_01600</name>
</gene>
<proteinExistence type="inferred from homology"/>
<keyword evidence="3" id="KW-0687">Ribonucleoprotein</keyword>
<sequence length="58" mass="6817">MATIVKKQPGQTEDQLIAQFRKKVLIDDVLGELKKREFYVPPSRQKYEKRKSGKKPSR</sequence>
<evidence type="ECO:0000256" key="3">
    <source>
        <dbReference type="ARBA" id="ARBA00023274"/>
    </source>
</evidence>
<evidence type="ECO:0000256" key="1">
    <source>
        <dbReference type="ARBA" id="ARBA00006640"/>
    </source>
</evidence>
<evidence type="ECO:0000256" key="2">
    <source>
        <dbReference type="ARBA" id="ARBA00022980"/>
    </source>
</evidence>
<reference evidence="5 6" key="1">
    <citation type="submission" date="2017-09" db="EMBL/GenBank/DDBJ databases">
        <title>Depth-based differentiation of microbial function through sediment-hosted aquifers and enrichment of novel symbionts in the deep terrestrial subsurface.</title>
        <authorList>
            <person name="Probst A.J."/>
            <person name="Ladd B."/>
            <person name="Jarett J.K."/>
            <person name="Geller-Mcgrath D.E."/>
            <person name="Sieber C.M."/>
            <person name="Emerson J.B."/>
            <person name="Anantharaman K."/>
            <person name="Thomas B.C."/>
            <person name="Malmstrom R."/>
            <person name="Stieglmeier M."/>
            <person name="Klingl A."/>
            <person name="Woyke T."/>
            <person name="Ryan C.M."/>
            <person name="Banfield J.F."/>
        </authorList>
    </citation>
    <scope>NUCLEOTIDE SEQUENCE [LARGE SCALE GENOMIC DNA]</scope>
    <source>
        <strain evidence="5">CG11_big_fil_rev_8_21_14_0_20_40_12</strain>
    </source>
</reference>
<comment type="similarity">
    <text evidence="1">Belongs to the bacterial ribosomal protein bS21 family.</text>
</comment>
<accession>A0A2H0KI13</accession>
<dbReference type="EMBL" id="PCVI01000026">
    <property type="protein sequence ID" value="PIQ70213.1"/>
    <property type="molecule type" value="Genomic_DNA"/>
</dbReference>
<protein>
    <recommendedName>
        <fullName evidence="4">Small ribosomal subunit protein bS21</fullName>
    </recommendedName>
</protein>
<dbReference type="GO" id="GO:0006412">
    <property type="term" value="P:translation"/>
    <property type="evidence" value="ECO:0007669"/>
    <property type="project" value="InterPro"/>
</dbReference>
<dbReference type="NCBIfam" id="TIGR00030">
    <property type="entry name" value="S21p"/>
    <property type="match status" value="1"/>
</dbReference>
<evidence type="ECO:0000313" key="5">
    <source>
        <dbReference type="EMBL" id="PIQ70213.1"/>
    </source>
</evidence>
<dbReference type="GO" id="GO:1990904">
    <property type="term" value="C:ribonucleoprotein complex"/>
    <property type="evidence" value="ECO:0007669"/>
    <property type="project" value="UniProtKB-KW"/>
</dbReference>
<dbReference type="InterPro" id="IPR038380">
    <property type="entry name" value="Ribosomal_bS21_sf"/>
</dbReference>
<evidence type="ECO:0000313" key="6">
    <source>
        <dbReference type="Proteomes" id="UP000231371"/>
    </source>
</evidence>
<dbReference type="AlphaFoldDB" id="A0A2H0KI13"/>
<organism evidence="5 6">
    <name type="scientific">Candidatus Shapirobacteria bacterium CG11_big_fil_rev_8_21_14_0_20_40_12</name>
    <dbReference type="NCBI Taxonomy" id="1974889"/>
    <lineage>
        <taxon>Bacteria</taxon>
        <taxon>Candidatus Shapironibacteriota</taxon>
    </lineage>
</organism>
<dbReference type="Gene3D" id="1.20.5.1150">
    <property type="entry name" value="Ribosomal protein S8"/>
    <property type="match status" value="1"/>
</dbReference>
<dbReference type="Proteomes" id="UP000231371">
    <property type="component" value="Unassembled WGS sequence"/>
</dbReference>
<keyword evidence="2 5" id="KW-0689">Ribosomal protein</keyword>
<comment type="caution">
    <text evidence="5">The sequence shown here is derived from an EMBL/GenBank/DDBJ whole genome shotgun (WGS) entry which is preliminary data.</text>
</comment>
<dbReference type="GO" id="GO:0005840">
    <property type="term" value="C:ribosome"/>
    <property type="evidence" value="ECO:0007669"/>
    <property type="project" value="UniProtKB-KW"/>
</dbReference>
<dbReference type="GO" id="GO:0003735">
    <property type="term" value="F:structural constituent of ribosome"/>
    <property type="evidence" value="ECO:0007669"/>
    <property type="project" value="InterPro"/>
</dbReference>
<evidence type="ECO:0000256" key="4">
    <source>
        <dbReference type="ARBA" id="ARBA00035135"/>
    </source>
</evidence>
<dbReference type="InterPro" id="IPR001911">
    <property type="entry name" value="Ribosomal_bS21"/>
</dbReference>